<name>A0A1I8P522_STOCA</name>
<keyword evidence="3" id="KW-1185">Reference proteome</keyword>
<feature type="region of interest" description="Disordered" evidence="1">
    <location>
        <begin position="1"/>
        <end position="64"/>
    </location>
</feature>
<reference evidence="2" key="1">
    <citation type="submission" date="2020-05" db="UniProtKB">
        <authorList>
            <consortium name="EnsemblMetazoa"/>
        </authorList>
    </citation>
    <scope>IDENTIFICATION</scope>
    <source>
        <strain evidence="2">USDA</strain>
    </source>
</reference>
<feature type="region of interest" description="Disordered" evidence="1">
    <location>
        <begin position="86"/>
        <end position="111"/>
    </location>
</feature>
<dbReference type="Proteomes" id="UP000095300">
    <property type="component" value="Unassembled WGS sequence"/>
</dbReference>
<accession>A0A1I8P522</accession>
<sequence length="111" mass="11678">MPPQQSQFPHERPYRTTKGEKGDRGPKGPPGDSIRGPPGPPGPAGPKGEPSSFPPFIDFSANPDAKYTGKCTCNASDILEAIKENDLLRETIRGPPGMPGKEGKTGAPGRT</sequence>
<feature type="compositionally biased region" description="Basic and acidic residues" evidence="1">
    <location>
        <begin position="9"/>
        <end position="26"/>
    </location>
</feature>
<dbReference type="AlphaFoldDB" id="A0A1I8P522"/>
<evidence type="ECO:0000313" key="3">
    <source>
        <dbReference type="Proteomes" id="UP000095300"/>
    </source>
</evidence>
<proteinExistence type="predicted"/>
<dbReference type="STRING" id="35570.A0A1I8P522"/>
<dbReference type="EnsemblMetazoa" id="SCAU004856-RA">
    <property type="protein sequence ID" value="SCAU004856-PA"/>
    <property type="gene ID" value="SCAU004856"/>
</dbReference>
<gene>
    <name evidence="2" type="primary">106085929</name>
</gene>
<dbReference type="VEuPathDB" id="VectorBase:SCAU004856"/>
<protein>
    <recommendedName>
        <fullName evidence="4">Collagen triple helix repeat protein</fullName>
    </recommendedName>
</protein>
<evidence type="ECO:0000313" key="2">
    <source>
        <dbReference type="EnsemblMetazoa" id="SCAU004856-PA"/>
    </source>
</evidence>
<organism evidence="2 3">
    <name type="scientific">Stomoxys calcitrans</name>
    <name type="common">Stable fly</name>
    <name type="synonym">Conops calcitrans</name>
    <dbReference type="NCBI Taxonomy" id="35570"/>
    <lineage>
        <taxon>Eukaryota</taxon>
        <taxon>Metazoa</taxon>
        <taxon>Ecdysozoa</taxon>
        <taxon>Arthropoda</taxon>
        <taxon>Hexapoda</taxon>
        <taxon>Insecta</taxon>
        <taxon>Pterygota</taxon>
        <taxon>Neoptera</taxon>
        <taxon>Endopterygota</taxon>
        <taxon>Diptera</taxon>
        <taxon>Brachycera</taxon>
        <taxon>Muscomorpha</taxon>
        <taxon>Muscoidea</taxon>
        <taxon>Muscidae</taxon>
        <taxon>Stomoxys</taxon>
    </lineage>
</organism>
<evidence type="ECO:0008006" key="4">
    <source>
        <dbReference type="Google" id="ProtNLM"/>
    </source>
</evidence>
<evidence type="ECO:0000256" key="1">
    <source>
        <dbReference type="SAM" id="MobiDB-lite"/>
    </source>
</evidence>